<dbReference type="GO" id="GO:0006006">
    <property type="term" value="P:glucose metabolic process"/>
    <property type="evidence" value="ECO:0007669"/>
    <property type="project" value="TreeGrafter"/>
</dbReference>
<evidence type="ECO:0000256" key="4">
    <source>
        <dbReference type="ARBA" id="ARBA00023277"/>
    </source>
</evidence>
<dbReference type="EC" id="5.1.3.21" evidence="5"/>
<dbReference type="Gene3D" id="2.70.98.10">
    <property type="match status" value="1"/>
</dbReference>
<evidence type="ECO:0000313" key="10">
    <source>
        <dbReference type="Proteomes" id="UP000051010"/>
    </source>
</evidence>
<dbReference type="PATRIC" id="fig|1423786.4.peg.246"/>
<dbReference type="InterPro" id="IPR014718">
    <property type="entry name" value="GH-type_carb-bd"/>
</dbReference>
<evidence type="ECO:0000313" key="9">
    <source>
        <dbReference type="EMBL" id="KRM44605.1"/>
    </source>
</evidence>
<dbReference type="RefSeq" id="WP_054733331.1">
    <property type="nucleotide sequence ID" value="NZ_AZFZ01000011.1"/>
</dbReference>
<dbReference type="GO" id="GO:0030246">
    <property type="term" value="F:carbohydrate binding"/>
    <property type="evidence" value="ECO:0007669"/>
    <property type="project" value="InterPro"/>
</dbReference>
<feature type="active site" description="Proton acceptor" evidence="6">
    <location>
        <position position="317"/>
    </location>
</feature>
<accession>A0A0R1YQT5</accession>
<dbReference type="Proteomes" id="UP000051010">
    <property type="component" value="Unassembled WGS sequence"/>
</dbReference>
<feature type="binding site" evidence="8">
    <location>
        <begin position="184"/>
        <end position="186"/>
    </location>
    <ligand>
        <name>beta-D-galactose</name>
        <dbReference type="ChEBI" id="CHEBI:27667"/>
    </ligand>
</feature>
<dbReference type="InterPro" id="IPR008183">
    <property type="entry name" value="Aldose_1/G6P_1-epimerase"/>
</dbReference>
<dbReference type="EMBL" id="AZFZ01000011">
    <property type="protein sequence ID" value="KRM44605.1"/>
    <property type="molecule type" value="Genomic_DNA"/>
</dbReference>
<feature type="active site" description="Proton donor" evidence="6">
    <location>
        <position position="184"/>
    </location>
</feature>
<dbReference type="GO" id="GO:0005737">
    <property type="term" value="C:cytoplasm"/>
    <property type="evidence" value="ECO:0007669"/>
    <property type="project" value="TreeGrafter"/>
</dbReference>
<evidence type="ECO:0000256" key="3">
    <source>
        <dbReference type="ARBA" id="ARBA00023235"/>
    </source>
</evidence>
<dbReference type="SUPFAM" id="SSF74650">
    <property type="entry name" value="Galactose mutarotase-like"/>
    <property type="match status" value="1"/>
</dbReference>
<dbReference type="CDD" id="cd09019">
    <property type="entry name" value="galactose_mutarotase_like"/>
    <property type="match status" value="1"/>
</dbReference>
<evidence type="ECO:0000256" key="8">
    <source>
        <dbReference type="PIRSR" id="PIRSR005096-3"/>
    </source>
</evidence>
<comment type="catalytic activity">
    <reaction evidence="5">
        <text>alpha-maltose = beta-maltose</text>
        <dbReference type="Rhea" id="RHEA:21228"/>
        <dbReference type="ChEBI" id="CHEBI:18147"/>
        <dbReference type="ChEBI" id="CHEBI:18167"/>
        <dbReference type="EC" id="5.1.3.21"/>
    </reaction>
</comment>
<dbReference type="GO" id="GO:0050558">
    <property type="term" value="F:maltose epimerase activity"/>
    <property type="evidence" value="ECO:0007669"/>
    <property type="project" value="UniProtKB-EC"/>
</dbReference>
<evidence type="ECO:0000256" key="1">
    <source>
        <dbReference type="ARBA" id="ARBA00005028"/>
    </source>
</evidence>
<dbReference type="InterPro" id="IPR047215">
    <property type="entry name" value="Galactose_mutarotase-like"/>
</dbReference>
<comment type="caution">
    <text evidence="9">The sequence shown here is derived from an EMBL/GenBank/DDBJ whole genome shotgun (WGS) entry which is preliminary data.</text>
</comment>
<dbReference type="GO" id="GO:0004034">
    <property type="term" value="F:aldose 1-epimerase activity"/>
    <property type="evidence" value="ECO:0007669"/>
    <property type="project" value="TreeGrafter"/>
</dbReference>
<dbReference type="GO" id="GO:0033499">
    <property type="term" value="P:galactose catabolic process via UDP-galactose, Leloir pathway"/>
    <property type="evidence" value="ECO:0007669"/>
    <property type="project" value="TreeGrafter"/>
</dbReference>
<comment type="function">
    <text evidence="5">Catalyzes the interconversion of alpha and beta anomers of maltose.</text>
</comment>
<dbReference type="Pfam" id="PF01263">
    <property type="entry name" value="Aldose_epim"/>
    <property type="match status" value="1"/>
</dbReference>
<reference evidence="9 10" key="1">
    <citation type="journal article" date="2015" name="Genome Announc.">
        <title>Expanding the biotechnology potential of lactobacilli through comparative genomics of 213 strains and associated genera.</title>
        <authorList>
            <person name="Sun Z."/>
            <person name="Harris H.M."/>
            <person name="McCann A."/>
            <person name="Guo C."/>
            <person name="Argimon S."/>
            <person name="Zhang W."/>
            <person name="Yang X."/>
            <person name="Jeffery I.B."/>
            <person name="Cooney J.C."/>
            <person name="Kagawa T.F."/>
            <person name="Liu W."/>
            <person name="Song Y."/>
            <person name="Salvetti E."/>
            <person name="Wrobel A."/>
            <person name="Rasinkangas P."/>
            <person name="Parkhill J."/>
            <person name="Rea M.C."/>
            <person name="O'Sullivan O."/>
            <person name="Ritari J."/>
            <person name="Douillard F.P."/>
            <person name="Paul Ross R."/>
            <person name="Yang R."/>
            <person name="Briner A.E."/>
            <person name="Felis G.E."/>
            <person name="de Vos W.M."/>
            <person name="Barrangou R."/>
            <person name="Klaenhammer T.R."/>
            <person name="Caufield P.W."/>
            <person name="Cui Y."/>
            <person name="Zhang H."/>
            <person name="O'Toole P.W."/>
        </authorList>
    </citation>
    <scope>NUCLEOTIDE SEQUENCE [LARGE SCALE GENOMIC DNA]</scope>
    <source>
        <strain evidence="9 10">DSM 18390</strain>
    </source>
</reference>
<protein>
    <recommendedName>
        <fullName evidence="5">Maltose epimerase</fullName>
        <ecNumber evidence="5">5.1.3.21</ecNumber>
    </recommendedName>
</protein>
<comment type="pathway">
    <text evidence="1 5">Carbohydrate metabolism; hexose metabolism.</text>
</comment>
<sequence>MTINSIVGTSQKFDEYQGQQVDKFTLVNSHHVSVSVLTLGSTLYELNVPDANGQPHNIVLNYQHSADYLKNPFYVCMAIGRVAGRIANGKLNIDGKSYSLPTNEGTTTLHGGPRGFNTFIWHGEIVNQHGNDVIVMHRIQTEVDDHFPGDMDVTITYSLSDDDTVAIKFDAKATEDTVFNPTQHTYFNLGNTDTIKQHLIKVNSSEVLELDDKKIPTANRINVKQTPWDFRIFHQLGRAIKGMDNTTEHGFDDVFAVAPDNNHMIAELEDPETNRAVAIESQRSGMIMFTANSFTHDHMNFVRTNGIGIPYLGVALEPMTLPKPGQDRDFSEMILRKGEQQEATIKYHVSY</sequence>
<dbReference type="AlphaFoldDB" id="A0A0R1YQT5"/>
<feature type="binding site" evidence="7">
    <location>
        <position position="252"/>
    </location>
    <ligand>
        <name>beta-D-galactose</name>
        <dbReference type="ChEBI" id="CHEBI:27667"/>
    </ligand>
</feature>
<comment type="similarity">
    <text evidence="2 5">Belongs to the aldose epimerase family.</text>
</comment>
<evidence type="ECO:0000256" key="5">
    <source>
        <dbReference type="PIRNR" id="PIRNR005096"/>
    </source>
</evidence>
<gene>
    <name evidence="9" type="ORF">FD47_GL000243</name>
</gene>
<proteinExistence type="inferred from homology"/>
<evidence type="ECO:0000256" key="7">
    <source>
        <dbReference type="PIRSR" id="PIRSR005096-2"/>
    </source>
</evidence>
<keyword evidence="3 5" id="KW-0413">Isomerase</keyword>
<dbReference type="InterPro" id="IPR015443">
    <property type="entry name" value="Aldose_1-epimerase"/>
</dbReference>
<dbReference type="PANTHER" id="PTHR10091:SF0">
    <property type="entry name" value="GALACTOSE MUTAROTASE"/>
    <property type="match status" value="1"/>
</dbReference>
<keyword evidence="4 5" id="KW-0119">Carbohydrate metabolism</keyword>
<evidence type="ECO:0000256" key="2">
    <source>
        <dbReference type="ARBA" id="ARBA00006206"/>
    </source>
</evidence>
<organism evidence="9 10">
    <name type="scientific">Lentilactobacillus parafarraginis DSM 18390 = JCM 14109</name>
    <dbReference type="NCBI Taxonomy" id="1423786"/>
    <lineage>
        <taxon>Bacteria</taxon>
        <taxon>Bacillati</taxon>
        <taxon>Bacillota</taxon>
        <taxon>Bacilli</taxon>
        <taxon>Lactobacillales</taxon>
        <taxon>Lactobacillaceae</taxon>
        <taxon>Lentilactobacillus</taxon>
    </lineage>
</organism>
<dbReference type="InterPro" id="IPR011013">
    <property type="entry name" value="Gal_mutarotase_sf_dom"/>
</dbReference>
<dbReference type="PIRSF" id="PIRSF005096">
    <property type="entry name" value="GALM"/>
    <property type="match status" value="1"/>
</dbReference>
<name>A0A0R1YQT5_9LACO</name>
<dbReference type="UniPathway" id="UPA00242"/>
<dbReference type="PANTHER" id="PTHR10091">
    <property type="entry name" value="ALDOSE-1-EPIMERASE"/>
    <property type="match status" value="1"/>
</dbReference>
<evidence type="ECO:0000256" key="6">
    <source>
        <dbReference type="PIRSR" id="PIRSR005096-1"/>
    </source>
</evidence>